<name>A0A4C2AAE9_EUMVA</name>
<keyword evidence="2" id="KW-1185">Reference proteome</keyword>
<sequence>MCRWEVGLCMVQVNNTKMTVSYIAHLPGGQQYENDCIICSSPSWWYFDETLEDAAERLRMKSEQELSLESIDLITYFGDMCRWEVGLCMVQVNNTKMTVSYVAHLPGGQQYENDCIICSSPSWWYFDETLEDAAERLRMKRKVNKNLA</sequence>
<reference evidence="1 2" key="1">
    <citation type="journal article" date="2019" name="Commun. Biol.">
        <title>The bagworm genome reveals a unique fibroin gene that provides high tensile strength.</title>
        <authorList>
            <person name="Kono N."/>
            <person name="Nakamura H."/>
            <person name="Ohtoshi R."/>
            <person name="Tomita M."/>
            <person name="Numata K."/>
            <person name="Arakawa K."/>
        </authorList>
    </citation>
    <scope>NUCLEOTIDE SEQUENCE [LARGE SCALE GENOMIC DNA]</scope>
</reference>
<evidence type="ECO:0000313" key="2">
    <source>
        <dbReference type="Proteomes" id="UP000299102"/>
    </source>
</evidence>
<organism evidence="1 2">
    <name type="scientific">Eumeta variegata</name>
    <name type="common">Bagworm moth</name>
    <name type="synonym">Eumeta japonica</name>
    <dbReference type="NCBI Taxonomy" id="151549"/>
    <lineage>
        <taxon>Eukaryota</taxon>
        <taxon>Metazoa</taxon>
        <taxon>Ecdysozoa</taxon>
        <taxon>Arthropoda</taxon>
        <taxon>Hexapoda</taxon>
        <taxon>Insecta</taxon>
        <taxon>Pterygota</taxon>
        <taxon>Neoptera</taxon>
        <taxon>Endopterygota</taxon>
        <taxon>Lepidoptera</taxon>
        <taxon>Glossata</taxon>
        <taxon>Ditrysia</taxon>
        <taxon>Tineoidea</taxon>
        <taxon>Psychidae</taxon>
        <taxon>Oiketicinae</taxon>
        <taxon>Eumeta</taxon>
    </lineage>
</organism>
<evidence type="ECO:0000313" key="1">
    <source>
        <dbReference type="EMBL" id="GBP96792.1"/>
    </source>
</evidence>
<gene>
    <name evidence="1" type="ORF">EVAR_70630_1</name>
</gene>
<accession>A0A4C2AAE9</accession>
<proteinExistence type="predicted"/>
<protein>
    <submittedName>
        <fullName evidence="1">Uncharacterized protein</fullName>
    </submittedName>
</protein>
<dbReference type="Proteomes" id="UP000299102">
    <property type="component" value="Unassembled WGS sequence"/>
</dbReference>
<comment type="caution">
    <text evidence="1">The sequence shown here is derived from an EMBL/GenBank/DDBJ whole genome shotgun (WGS) entry which is preliminary data.</text>
</comment>
<dbReference type="EMBL" id="BGZK01002836">
    <property type="protein sequence ID" value="GBP96792.1"/>
    <property type="molecule type" value="Genomic_DNA"/>
</dbReference>
<dbReference type="AlphaFoldDB" id="A0A4C2AAE9"/>